<protein>
    <recommendedName>
        <fullName evidence="4">AAA+ ATPase domain-containing protein</fullName>
    </recommendedName>
</protein>
<proteinExistence type="predicted"/>
<gene>
    <name evidence="2" type="primary">Dana\GF25262</name>
    <name evidence="2" type="synonym">dana_GLEANR_9939</name>
    <name evidence="2" type="ORF">GF25262</name>
</gene>
<accession>B3M3Z9</accession>
<reference evidence="2 3" key="1">
    <citation type="journal article" date="2007" name="Nature">
        <title>Evolution of genes and genomes on the Drosophila phylogeny.</title>
        <authorList>
            <consortium name="Drosophila 12 Genomes Consortium"/>
            <person name="Clark A.G."/>
            <person name="Eisen M.B."/>
            <person name="Smith D.R."/>
            <person name="Bergman C.M."/>
            <person name="Oliver B."/>
            <person name="Markow T.A."/>
            <person name="Kaufman T.C."/>
            <person name="Kellis M."/>
            <person name="Gelbart W."/>
            <person name="Iyer V.N."/>
            <person name="Pollard D.A."/>
            <person name="Sackton T.B."/>
            <person name="Larracuente A.M."/>
            <person name="Singh N.D."/>
            <person name="Abad J.P."/>
            <person name="Abt D.N."/>
            <person name="Adryan B."/>
            <person name="Aguade M."/>
            <person name="Akashi H."/>
            <person name="Anderson W.W."/>
            <person name="Aquadro C.F."/>
            <person name="Ardell D.H."/>
            <person name="Arguello R."/>
            <person name="Artieri C.G."/>
            <person name="Barbash D.A."/>
            <person name="Barker D."/>
            <person name="Barsanti P."/>
            <person name="Batterham P."/>
            <person name="Batzoglou S."/>
            <person name="Begun D."/>
            <person name="Bhutkar A."/>
            <person name="Blanco E."/>
            <person name="Bosak S.A."/>
            <person name="Bradley R.K."/>
            <person name="Brand A.D."/>
            <person name="Brent M.R."/>
            <person name="Brooks A.N."/>
            <person name="Brown R.H."/>
            <person name="Butlin R.K."/>
            <person name="Caggese C."/>
            <person name="Calvi B.R."/>
            <person name="Bernardo de Carvalho A."/>
            <person name="Caspi A."/>
            <person name="Castrezana S."/>
            <person name="Celniker S.E."/>
            <person name="Chang J.L."/>
            <person name="Chapple C."/>
            <person name="Chatterji S."/>
            <person name="Chinwalla A."/>
            <person name="Civetta A."/>
            <person name="Clifton S.W."/>
            <person name="Comeron J.M."/>
            <person name="Costello J.C."/>
            <person name="Coyne J.A."/>
            <person name="Daub J."/>
            <person name="David R.G."/>
            <person name="Delcher A.L."/>
            <person name="Delehaunty K."/>
            <person name="Do C.B."/>
            <person name="Ebling H."/>
            <person name="Edwards K."/>
            <person name="Eickbush T."/>
            <person name="Evans J.D."/>
            <person name="Filipski A."/>
            <person name="Findeiss S."/>
            <person name="Freyhult E."/>
            <person name="Fulton L."/>
            <person name="Fulton R."/>
            <person name="Garcia A.C."/>
            <person name="Gardiner A."/>
            <person name="Garfield D.A."/>
            <person name="Garvin B.E."/>
            <person name="Gibson G."/>
            <person name="Gilbert D."/>
            <person name="Gnerre S."/>
            <person name="Godfrey J."/>
            <person name="Good R."/>
            <person name="Gotea V."/>
            <person name="Gravely B."/>
            <person name="Greenberg A.J."/>
            <person name="Griffiths-Jones S."/>
            <person name="Gross S."/>
            <person name="Guigo R."/>
            <person name="Gustafson E.A."/>
            <person name="Haerty W."/>
            <person name="Hahn M.W."/>
            <person name="Halligan D.L."/>
            <person name="Halpern A.L."/>
            <person name="Halter G.M."/>
            <person name="Han M.V."/>
            <person name="Heger A."/>
            <person name="Hillier L."/>
            <person name="Hinrichs A.S."/>
            <person name="Holmes I."/>
            <person name="Hoskins R.A."/>
            <person name="Hubisz M.J."/>
            <person name="Hultmark D."/>
            <person name="Huntley M.A."/>
            <person name="Jaffe D.B."/>
            <person name="Jagadeeshan S."/>
            <person name="Jeck W.R."/>
            <person name="Johnson J."/>
            <person name="Jones C.D."/>
            <person name="Jordan W.C."/>
            <person name="Karpen G.H."/>
            <person name="Kataoka E."/>
            <person name="Keightley P.D."/>
            <person name="Kheradpour P."/>
            <person name="Kirkness E.F."/>
            <person name="Koerich L.B."/>
            <person name="Kristiansen K."/>
            <person name="Kudrna D."/>
            <person name="Kulathinal R.J."/>
            <person name="Kumar S."/>
            <person name="Kwok R."/>
            <person name="Lander E."/>
            <person name="Langley C.H."/>
            <person name="Lapoint R."/>
            <person name="Lazzaro B.P."/>
            <person name="Lee S.J."/>
            <person name="Levesque L."/>
            <person name="Li R."/>
            <person name="Lin C.F."/>
            <person name="Lin M.F."/>
            <person name="Lindblad-Toh K."/>
            <person name="Llopart A."/>
            <person name="Long M."/>
            <person name="Low L."/>
            <person name="Lozovsky E."/>
            <person name="Lu J."/>
            <person name="Luo M."/>
            <person name="Machado C.A."/>
            <person name="Makalowski W."/>
            <person name="Marzo M."/>
            <person name="Matsuda M."/>
            <person name="Matzkin L."/>
            <person name="McAllister B."/>
            <person name="McBride C.S."/>
            <person name="McKernan B."/>
            <person name="McKernan K."/>
            <person name="Mendez-Lago M."/>
            <person name="Minx P."/>
            <person name="Mollenhauer M.U."/>
            <person name="Montooth K."/>
            <person name="Mount S.M."/>
            <person name="Mu X."/>
            <person name="Myers E."/>
            <person name="Negre B."/>
            <person name="Newfeld S."/>
            <person name="Nielsen R."/>
            <person name="Noor M.A."/>
            <person name="O'Grady P."/>
            <person name="Pachter L."/>
            <person name="Papaceit M."/>
            <person name="Parisi M.J."/>
            <person name="Parisi M."/>
            <person name="Parts L."/>
            <person name="Pedersen J.S."/>
            <person name="Pesole G."/>
            <person name="Phillippy A.M."/>
            <person name="Ponting C.P."/>
            <person name="Pop M."/>
            <person name="Porcelli D."/>
            <person name="Powell J.R."/>
            <person name="Prohaska S."/>
            <person name="Pruitt K."/>
            <person name="Puig M."/>
            <person name="Quesneville H."/>
            <person name="Ram K.R."/>
            <person name="Rand D."/>
            <person name="Rasmussen M.D."/>
            <person name="Reed L.K."/>
            <person name="Reenan R."/>
            <person name="Reily A."/>
            <person name="Remington K.A."/>
            <person name="Rieger T.T."/>
            <person name="Ritchie M.G."/>
            <person name="Robin C."/>
            <person name="Rogers Y.H."/>
            <person name="Rohde C."/>
            <person name="Rozas J."/>
            <person name="Rubenfield M.J."/>
            <person name="Ruiz A."/>
            <person name="Russo S."/>
            <person name="Salzberg S.L."/>
            <person name="Sanchez-Gracia A."/>
            <person name="Saranga D.J."/>
            <person name="Sato H."/>
            <person name="Schaeffer S.W."/>
            <person name="Schatz M.C."/>
            <person name="Schlenke T."/>
            <person name="Schwartz R."/>
            <person name="Segarra C."/>
            <person name="Singh R.S."/>
            <person name="Sirot L."/>
            <person name="Sirota M."/>
            <person name="Sisneros N.B."/>
            <person name="Smith C.D."/>
            <person name="Smith T.F."/>
            <person name="Spieth J."/>
            <person name="Stage D.E."/>
            <person name="Stark A."/>
            <person name="Stephan W."/>
            <person name="Strausberg R.L."/>
            <person name="Strempel S."/>
            <person name="Sturgill D."/>
            <person name="Sutton G."/>
            <person name="Sutton G.G."/>
            <person name="Tao W."/>
            <person name="Teichmann S."/>
            <person name="Tobari Y.N."/>
            <person name="Tomimura Y."/>
            <person name="Tsolas J.M."/>
            <person name="Valente V.L."/>
            <person name="Venter E."/>
            <person name="Venter J.C."/>
            <person name="Vicario S."/>
            <person name="Vieira F.G."/>
            <person name="Vilella A.J."/>
            <person name="Villasante A."/>
            <person name="Walenz B."/>
            <person name="Wang J."/>
            <person name="Wasserman M."/>
            <person name="Watts T."/>
            <person name="Wilson D."/>
            <person name="Wilson R.K."/>
            <person name="Wing R.A."/>
            <person name="Wolfner M.F."/>
            <person name="Wong A."/>
            <person name="Wong G.K."/>
            <person name="Wu C.I."/>
            <person name="Wu G."/>
            <person name="Yamamoto D."/>
            <person name="Yang H.P."/>
            <person name="Yang S.P."/>
            <person name="Yorke J.A."/>
            <person name="Yoshida K."/>
            <person name="Zdobnov E."/>
            <person name="Zhang P."/>
            <person name="Zhang Y."/>
            <person name="Zimin A.V."/>
            <person name="Baldwin J."/>
            <person name="Abdouelleil A."/>
            <person name="Abdulkadir J."/>
            <person name="Abebe A."/>
            <person name="Abera B."/>
            <person name="Abreu J."/>
            <person name="Acer S.C."/>
            <person name="Aftuck L."/>
            <person name="Alexander A."/>
            <person name="An P."/>
            <person name="Anderson E."/>
            <person name="Anderson S."/>
            <person name="Arachi H."/>
            <person name="Azer M."/>
            <person name="Bachantsang P."/>
            <person name="Barry A."/>
            <person name="Bayul T."/>
            <person name="Berlin A."/>
            <person name="Bessette D."/>
            <person name="Bloom T."/>
            <person name="Blye J."/>
            <person name="Boguslavskiy L."/>
            <person name="Bonnet C."/>
            <person name="Boukhgalter B."/>
            <person name="Bourzgui I."/>
            <person name="Brown A."/>
            <person name="Cahill P."/>
            <person name="Channer S."/>
            <person name="Cheshatsang Y."/>
            <person name="Chuda L."/>
            <person name="Citroen M."/>
            <person name="Collymore A."/>
            <person name="Cooke P."/>
            <person name="Costello M."/>
            <person name="D'Aco K."/>
            <person name="Daza R."/>
            <person name="De Haan G."/>
            <person name="DeGray S."/>
            <person name="DeMaso C."/>
            <person name="Dhargay N."/>
            <person name="Dooley K."/>
            <person name="Dooley E."/>
            <person name="Doricent M."/>
            <person name="Dorje P."/>
            <person name="Dorjee K."/>
            <person name="Dupes A."/>
            <person name="Elong R."/>
            <person name="Falk J."/>
            <person name="Farina A."/>
            <person name="Faro S."/>
            <person name="Ferguson D."/>
            <person name="Fisher S."/>
            <person name="Foley C.D."/>
            <person name="Franke A."/>
            <person name="Friedrich D."/>
            <person name="Gadbois L."/>
            <person name="Gearin G."/>
            <person name="Gearin C.R."/>
            <person name="Giannoukos G."/>
            <person name="Goode T."/>
            <person name="Graham J."/>
            <person name="Grandbois E."/>
            <person name="Grewal S."/>
            <person name="Gyaltsen K."/>
            <person name="Hafez N."/>
            <person name="Hagos B."/>
            <person name="Hall J."/>
            <person name="Henson C."/>
            <person name="Hollinger A."/>
            <person name="Honan T."/>
            <person name="Huard M.D."/>
            <person name="Hughes L."/>
            <person name="Hurhula B."/>
            <person name="Husby M.E."/>
            <person name="Kamat A."/>
            <person name="Kanga B."/>
            <person name="Kashin S."/>
            <person name="Khazanovich D."/>
            <person name="Kisner P."/>
            <person name="Lance K."/>
            <person name="Lara M."/>
            <person name="Lee W."/>
            <person name="Lennon N."/>
            <person name="Letendre F."/>
            <person name="LeVine R."/>
            <person name="Lipovsky A."/>
            <person name="Liu X."/>
            <person name="Liu J."/>
            <person name="Liu S."/>
            <person name="Lokyitsang T."/>
            <person name="Lokyitsang Y."/>
            <person name="Lubonja R."/>
            <person name="Lui A."/>
            <person name="MacDonald P."/>
            <person name="Magnisalis V."/>
            <person name="Maru K."/>
            <person name="Matthews C."/>
            <person name="McCusker W."/>
            <person name="McDonough S."/>
            <person name="Mehta T."/>
            <person name="Meldrim J."/>
            <person name="Meneus L."/>
            <person name="Mihai O."/>
            <person name="Mihalev A."/>
            <person name="Mihova T."/>
            <person name="Mittelman R."/>
            <person name="Mlenga V."/>
            <person name="Montmayeur A."/>
            <person name="Mulrain L."/>
            <person name="Navidi A."/>
            <person name="Naylor J."/>
            <person name="Negash T."/>
            <person name="Nguyen T."/>
            <person name="Nguyen N."/>
            <person name="Nicol R."/>
            <person name="Norbu C."/>
            <person name="Norbu N."/>
            <person name="Novod N."/>
            <person name="O'Neill B."/>
            <person name="Osman S."/>
            <person name="Markiewicz E."/>
            <person name="Oyono O.L."/>
            <person name="Patti C."/>
            <person name="Phunkhang P."/>
            <person name="Pierre F."/>
            <person name="Priest M."/>
            <person name="Raghuraman S."/>
            <person name="Rege F."/>
            <person name="Reyes R."/>
            <person name="Rise C."/>
            <person name="Rogov P."/>
            <person name="Ross K."/>
            <person name="Ryan E."/>
            <person name="Settipalli S."/>
            <person name="Shea T."/>
            <person name="Sherpa N."/>
            <person name="Shi L."/>
            <person name="Shih D."/>
            <person name="Sparrow T."/>
            <person name="Spaulding J."/>
            <person name="Stalker J."/>
            <person name="Stange-Thomann N."/>
            <person name="Stavropoulos S."/>
            <person name="Stone C."/>
            <person name="Strader C."/>
            <person name="Tesfaye S."/>
            <person name="Thomson T."/>
            <person name="Thoulutsang Y."/>
            <person name="Thoulutsang D."/>
            <person name="Topham K."/>
            <person name="Topping I."/>
            <person name="Tsamla T."/>
            <person name="Vassiliev H."/>
            <person name="Vo A."/>
            <person name="Wangchuk T."/>
            <person name="Wangdi T."/>
            <person name="Weiand M."/>
            <person name="Wilkinson J."/>
            <person name="Wilson A."/>
            <person name="Yadav S."/>
            <person name="Young G."/>
            <person name="Yu Q."/>
            <person name="Zembek L."/>
            <person name="Zhong D."/>
            <person name="Zimmer A."/>
            <person name="Zwirko Z."/>
            <person name="Jaffe D.B."/>
            <person name="Alvarez P."/>
            <person name="Brockman W."/>
            <person name="Butler J."/>
            <person name="Chin C."/>
            <person name="Gnerre S."/>
            <person name="Grabherr M."/>
            <person name="Kleber M."/>
            <person name="Mauceli E."/>
            <person name="MacCallum I."/>
        </authorList>
    </citation>
    <scope>NUCLEOTIDE SEQUENCE [LARGE SCALE GENOMIC DNA]</scope>
    <source>
        <strain evidence="3">Tucson 14024-0371.13</strain>
    </source>
</reference>
<sequence>MSTHRSSRVRHSDQVETLKNMVDLCRRRSYAGDVVNDEEEDPRRRGILRNTSCRRHRERLRSTRQTHILQGLTVLAAAVIILALLLFLALEMAQNSVESEPGQVVRKQQPQPEKSSWLDILGFLGFETQSELQHKDQNRSGKDSCSPQAMDLERIFRQVARQVLNQEQALARMERALAGSSRFRSVALVGPPGVGKTLAATVLRQEFPWPANVHAYSWSTQMADEVGKFRMLRQFVDGLSDCGANLLIIDNLTTCDHGLVPIFNKLILEREGELGKRQWDNQTVLVVYVINVEADQYWEQYELLQQLESDTTIVSFRFFATDDVLDCLDRELKVQQLILSPENQAMILEDAVANVFDRGCKDLRLQILRNGVPDL</sequence>
<organism evidence="2 3">
    <name type="scientific">Drosophila ananassae</name>
    <name type="common">Fruit fly</name>
    <dbReference type="NCBI Taxonomy" id="7217"/>
    <lineage>
        <taxon>Eukaryota</taxon>
        <taxon>Metazoa</taxon>
        <taxon>Ecdysozoa</taxon>
        <taxon>Arthropoda</taxon>
        <taxon>Hexapoda</taxon>
        <taxon>Insecta</taxon>
        <taxon>Pterygota</taxon>
        <taxon>Neoptera</taxon>
        <taxon>Endopterygota</taxon>
        <taxon>Diptera</taxon>
        <taxon>Brachycera</taxon>
        <taxon>Muscomorpha</taxon>
        <taxon>Ephydroidea</taxon>
        <taxon>Drosophilidae</taxon>
        <taxon>Drosophila</taxon>
        <taxon>Sophophora</taxon>
    </lineage>
</organism>
<evidence type="ECO:0000313" key="2">
    <source>
        <dbReference type="EMBL" id="EDV39333.2"/>
    </source>
</evidence>
<feature type="transmembrane region" description="Helical" evidence="1">
    <location>
        <begin position="68"/>
        <end position="90"/>
    </location>
</feature>
<dbReference type="InParanoid" id="B3M3Z9"/>
<keyword evidence="1" id="KW-1133">Transmembrane helix</keyword>
<dbReference type="AlphaFoldDB" id="B3M3Z9"/>
<name>B3M3Z9_DROAN</name>
<evidence type="ECO:0000256" key="1">
    <source>
        <dbReference type="SAM" id="Phobius"/>
    </source>
</evidence>
<evidence type="ECO:0000313" key="3">
    <source>
        <dbReference type="Proteomes" id="UP000007801"/>
    </source>
</evidence>
<dbReference type="SUPFAM" id="SSF52540">
    <property type="entry name" value="P-loop containing nucleoside triphosphate hydrolases"/>
    <property type="match status" value="1"/>
</dbReference>
<dbReference type="Gene3D" id="3.40.50.300">
    <property type="entry name" value="P-loop containing nucleotide triphosphate hydrolases"/>
    <property type="match status" value="1"/>
</dbReference>
<evidence type="ECO:0008006" key="4">
    <source>
        <dbReference type="Google" id="ProtNLM"/>
    </source>
</evidence>
<keyword evidence="3" id="KW-1185">Reference proteome</keyword>
<dbReference type="Proteomes" id="UP000007801">
    <property type="component" value="Unassembled WGS sequence"/>
</dbReference>
<keyword evidence="1" id="KW-0812">Transmembrane</keyword>
<dbReference type="GeneID" id="6507886"/>
<dbReference type="OrthoDB" id="8191652at2759"/>
<dbReference type="InterPro" id="IPR027417">
    <property type="entry name" value="P-loop_NTPase"/>
</dbReference>
<keyword evidence="1" id="KW-0472">Membrane</keyword>
<dbReference type="KEGG" id="dan:6507886"/>
<dbReference type="eggNOG" id="ENOG502SDUG">
    <property type="taxonomic scope" value="Eukaryota"/>
</dbReference>
<dbReference type="HOGENOM" id="CLU_845368_0_0_1"/>
<dbReference type="STRING" id="7217.B3M3Z9"/>
<dbReference type="EMBL" id="CH902618">
    <property type="protein sequence ID" value="EDV39333.2"/>
    <property type="molecule type" value="Genomic_DNA"/>
</dbReference>